<dbReference type="GO" id="GO:0016787">
    <property type="term" value="F:hydrolase activity"/>
    <property type="evidence" value="ECO:0007669"/>
    <property type="project" value="UniProtKB-KW"/>
</dbReference>
<dbReference type="AlphaFoldDB" id="A0A5N0T905"/>
<gene>
    <name evidence="2" type="ORF">F6B40_12445</name>
</gene>
<dbReference type="Pfam" id="PF04203">
    <property type="entry name" value="Sortase"/>
    <property type="match status" value="1"/>
</dbReference>
<evidence type="ECO:0000313" key="3">
    <source>
        <dbReference type="Proteomes" id="UP000326838"/>
    </source>
</evidence>
<comment type="caution">
    <text evidence="2">The sequence shown here is derived from an EMBL/GenBank/DDBJ whole genome shotgun (WGS) entry which is preliminary data.</text>
</comment>
<sequence length="149" mass="15493">MVPPVSVSVPSAGVEVPVVPVAVDTGGFMELPVDPAVAGWYRYGSGPSSPEGNTVISAHVDAPDYPIGPFSRLRDLTAGDVVQVTDGAGATHAYSVTDVVYHRKTELPVAELFSRTGEPALVLITCGGEYDPSVGRYEENVVVTATPVP</sequence>
<name>A0A5N0T905_9MICO</name>
<dbReference type="Gene3D" id="2.40.260.10">
    <property type="entry name" value="Sortase"/>
    <property type="match status" value="1"/>
</dbReference>
<keyword evidence="1" id="KW-0378">Hydrolase</keyword>
<proteinExistence type="predicted"/>
<reference evidence="3" key="1">
    <citation type="submission" date="2019-09" db="EMBL/GenBank/DDBJ databases">
        <title>Mumia zhuanghuii sp. nov. isolated from the intestinal contents of plateau pika (Ochotona curzoniae) in the Qinghai-Tibet plateau of China.</title>
        <authorList>
            <person name="Tian Z."/>
        </authorList>
    </citation>
    <scope>NUCLEOTIDE SEQUENCE [LARGE SCALE GENOMIC DNA]</scope>
    <source>
        <strain evidence="3">L-033</strain>
    </source>
</reference>
<dbReference type="InterPro" id="IPR023365">
    <property type="entry name" value="Sortase_dom-sf"/>
</dbReference>
<keyword evidence="3" id="KW-1185">Reference proteome</keyword>
<evidence type="ECO:0000256" key="1">
    <source>
        <dbReference type="ARBA" id="ARBA00022801"/>
    </source>
</evidence>
<accession>A0A5N0T905</accession>
<dbReference type="SUPFAM" id="SSF63817">
    <property type="entry name" value="Sortase"/>
    <property type="match status" value="1"/>
</dbReference>
<dbReference type="InterPro" id="IPR005754">
    <property type="entry name" value="Sortase"/>
</dbReference>
<dbReference type="CDD" id="cd05829">
    <property type="entry name" value="Sortase_F"/>
    <property type="match status" value="1"/>
</dbReference>
<dbReference type="InterPro" id="IPR042001">
    <property type="entry name" value="Sortase_F"/>
</dbReference>
<dbReference type="EMBL" id="VYUY01000018">
    <property type="protein sequence ID" value="KAA9131241.1"/>
    <property type="molecule type" value="Genomic_DNA"/>
</dbReference>
<evidence type="ECO:0000313" key="2">
    <source>
        <dbReference type="EMBL" id="KAA9131241.1"/>
    </source>
</evidence>
<protein>
    <submittedName>
        <fullName evidence="2">Class F sortase</fullName>
    </submittedName>
</protein>
<dbReference type="Proteomes" id="UP000326838">
    <property type="component" value="Unassembled WGS sequence"/>
</dbReference>
<organism evidence="2 3">
    <name type="scientific">Microbacterium caowuchunii</name>
    <dbReference type="NCBI Taxonomy" id="2614638"/>
    <lineage>
        <taxon>Bacteria</taxon>
        <taxon>Bacillati</taxon>
        <taxon>Actinomycetota</taxon>
        <taxon>Actinomycetes</taxon>
        <taxon>Micrococcales</taxon>
        <taxon>Microbacteriaceae</taxon>
        <taxon>Microbacterium</taxon>
    </lineage>
</organism>